<proteinExistence type="predicted"/>
<feature type="domain" description="CAAX prenyl protease 2/Lysostaphin resistance protein A-like" evidence="2">
    <location>
        <begin position="145"/>
        <end position="242"/>
    </location>
</feature>
<dbReference type="eggNOG" id="COG1266">
    <property type="taxonomic scope" value="Bacteria"/>
</dbReference>
<feature type="transmembrane region" description="Helical" evidence="1">
    <location>
        <begin position="140"/>
        <end position="156"/>
    </location>
</feature>
<dbReference type="GO" id="GO:0080120">
    <property type="term" value="P:CAAX-box protein maturation"/>
    <property type="evidence" value="ECO:0007669"/>
    <property type="project" value="UniProtKB-ARBA"/>
</dbReference>
<dbReference type="Pfam" id="PF02517">
    <property type="entry name" value="Rce1-like"/>
    <property type="match status" value="1"/>
</dbReference>
<sequence>MSYRPFLLMTGTARRTELWRLIIGLCLIVLVAFALPQGIFAVISILVPAETSRAFLTGLQQGDTPATLLVLLLAMGTLGIGTIAATQLIHHRRARSLFGPLPMAVRQFVRVFLAVGLLYLVIGALPPWDIVQDLRPGLTLGPWLALLPLTLAALLIQTGSEELLFRGYLQSQLAARLPHPAVWLIAPSALFALGHWTPATYGGNAWLVVAWAFAFGLAAADLTARSGTLGPAIALHMLNNLVAIALISPQGTMSGLALYQLPFGAGDEEAIRALLPLDLASIGLSWLAARIALRA</sequence>
<name>Q0FRR6_SALBH</name>
<dbReference type="PANTHER" id="PTHR36435">
    <property type="entry name" value="SLR1288 PROTEIN"/>
    <property type="match status" value="1"/>
</dbReference>
<feature type="transmembrane region" description="Helical" evidence="1">
    <location>
        <begin position="108"/>
        <end position="128"/>
    </location>
</feature>
<dbReference type="GO" id="GO:0004175">
    <property type="term" value="F:endopeptidase activity"/>
    <property type="evidence" value="ECO:0007669"/>
    <property type="project" value="UniProtKB-ARBA"/>
</dbReference>
<dbReference type="AlphaFoldDB" id="Q0FRR6"/>
<feature type="transmembrane region" description="Helical" evidence="1">
    <location>
        <begin position="273"/>
        <end position="293"/>
    </location>
</feature>
<dbReference type="PANTHER" id="PTHR36435:SF1">
    <property type="entry name" value="CAAX AMINO TERMINAL PROTEASE FAMILY PROTEIN"/>
    <property type="match status" value="1"/>
</dbReference>
<feature type="transmembrane region" description="Helical" evidence="1">
    <location>
        <begin position="21"/>
        <end position="46"/>
    </location>
</feature>
<dbReference type="EMBL" id="AATQ01000011">
    <property type="protein sequence ID" value="EAU46788.1"/>
    <property type="molecule type" value="Genomic_DNA"/>
</dbReference>
<protein>
    <submittedName>
        <fullName evidence="3">CAAX amino terminal protease family protein</fullName>
    </submittedName>
</protein>
<feature type="transmembrane region" description="Helical" evidence="1">
    <location>
        <begin position="66"/>
        <end position="88"/>
    </location>
</feature>
<dbReference type="OrthoDB" id="7171777at2"/>
<gene>
    <name evidence="3" type="ORF">R2601_13239</name>
</gene>
<dbReference type="Proteomes" id="UP000006230">
    <property type="component" value="Unassembled WGS sequence"/>
</dbReference>
<evidence type="ECO:0000259" key="2">
    <source>
        <dbReference type="Pfam" id="PF02517"/>
    </source>
</evidence>
<dbReference type="InterPro" id="IPR052710">
    <property type="entry name" value="CAAX_protease"/>
</dbReference>
<dbReference type="STRING" id="314265.R2601_13239"/>
<keyword evidence="1" id="KW-0472">Membrane</keyword>
<feature type="transmembrane region" description="Helical" evidence="1">
    <location>
        <begin position="241"/>
        <end position="261"/>
    </location>
</feature>
<organism evidence="3 4">
    <name type="scientific">Salipiger bermudensis (strain DSM 26914 / JCM 13377 / KCTC 12554 / HTCC2601)</name>
    <name type="common">Pelagibaca bermudensis</name>
    <dbReference type="NCBI Taxonomy" id="314265"/>
    <lineage>
        <taxon>Bacteria</taxon>
        <taxon>Pseudomonadati</taxon>
        <taxon>Pseudomonadota</taxon>
        <taxon>Alphaproteobacteria</taxon>
        <taxon>Rhodobacterales</taxon>
        <taxon>Roseobacteraceae</taxon>
        <taxon>Salipiger</taxon>
    </lineage>
</organism>
<keyword evidence="3" id="KW-0645">Protease</keyword>
<accession>Q0FRR6</accession>
<dbReference type="GO" id="GO:0006508">
    <property type="term" value="P:proteolysis"/>
    <property type="evidence" value="ECO:0007669"/>
    <property type="project" value="UniProtKB-KW"/>
</dbReference>
<dbReference type="InterPro" id="IPR003675">
    <property type="entry name" value="Rce1/LyrA-like_dom"/>
</dbReference>
<evidence type="ECO:0000313" key="4">
    <source>
        <dbReference type="Proteomes" id="UP000006230"/>
    </source>
</evidence>
<keyword evidence="4" id="KW-1185">Reference proteome</keyword>
<comment type="caution">
    <text evidence="3">The sequence shown here is derived from an EMBL/GenBank/DDBJ whole genome shotgun (WGS) entry which is preliminary data.</text>
</comment>
<dbReference type="RefSeq" id="WP_007794807.1">
    <property type="nucleotide sequence ID" value="NZ_DS022276.1"/>
</dbReference>
<keyword evidence="3" id="KW-0378">Hydrolase</keyword>
<keyword evidence="1" id="KW-0812">Transmembrane</keyword>
<feature type="transmembrane region" description="Helical" evidence="1">
    <location>
        <begin position="177"/>
        <end position="197"/>
    </location>
</feature>
<feature type="transmembrane region" description="Helical" evidence="1">
    <location>
        <begin position="203"/>
        <end position="220"/>
    </location>
</feature>
<keyword evidence="1" id="KW-1133">Transmembrane helix</keyword>
<evidence type="ECO:0000313" key="3">
    <source>
        <dbReference type="EMBL" id="EAU46788.1"/>
    </source>
</evidence>
<reference evidence="3 4" key="1">
    <citation type="journal article" date="2010" name="J. Bacteriol.">
        <title>Genome sequences of Pelagibaca bermudensis HTCC2601T and Maritimibacter alkaliphilus HTCC2654T, the type strains of two marine Roseobacter genera.</title>
        <authorList>
            <person name="Thrash J.C."/>
            <person name="Cho J.C."/>
            <person name="Ferriera S."/>
            <person name="Johnson J."/>
            <person name="Vergin K.L."/>
            <person name="Giovannoni S.J."/>
        </authorList>
    </citation>
    <scope>NUCLEOTIDE SEQUENCE [LARGE SCALE GENOMIC DNA]</scope>
    <source>
        <strain evidence="4">DSM 26914 / JCM 13377 / KCTC 12554 / HTCC2601</strain>
    </source>
</reference>
<dbReference type="HOGENOM" id="CLU_052492_2_0_5"/>
<evidence type="ECO:0000256" key="1">
    <source>
        <dbReference type="SAM" id="Phobius"/>
    </source>
</evidence>